<proteinExistence type="predicted"/>
<sequence>MQNISNPFRLDTDPKNCGNYNYTLYSENNTSAILYLYAVKYYVQAINYENFTVRVVEAGIQKGNCSSLSLADANVSTLEGRFSPYYYKWSKYRPPSLYQFVIFVNCENPVNSTLYVDTAPCLNYGVSNSSNSSPATHYYVVFGGTTASDLMERCSMVKRMPLREKDYTNMSFKEIYSDISYGFELSCLCQTKPCPMGTRIYQLLSPVCTHFISIDGAVDIFL</sequence>
<accession>A0AAV1QM07</accession>
<evidence type="ECO:0000313" key="5">
    <source>
        <dbReference type="Proteomes" id="UP001314170"/>
    </source>
</evidence>
<evidence type="ECO:0000256" key="2">
    <source>
        <dbReference type="ARBA" id="ARBA00022729"/>
    </source>
</evidence>
<gene>
    <name evidence="4" type="ORF">DCAF_LOCUS183</name>
</gene>
<dbReference type="AlphaFoldDB" id="A0AAV1QM07"/>
<organism evidence="4 5">
    <name type="scientific">Dovyalis caffra</name>
    <dbReference type="NCBI Taxonomy" id="77055"/>
    <lineage>
        <taxon>Eukaryota</taxon>
        <taxon>Viridiplantae</taxon>
        <taxon>Streptophyta</taxon>
        <taxon>Embryophyta</taxon>
        <taxon>Tracheophyta</taxon>
        <taxon>Spermatophyta</taxon>
        <taxon>Magnoliopsida</taxon>
        <taxon>eudicotyledons</taxon>
        <taxon>Gunneridae</taxon>
        <taxon>Pentapetalae</taxon>
        <taxon>rosids</taxon>
        <taxon>fabids</taxon>
        <taxon>Malpighiales</taxon>
        <taxon>Salicaceae</taxon>
        <taxon>Flacourtieae</taxon>
        <taxon>Dovyalis</taxon>
    </lineage>
</organism>
<comment type="subcellular location">
    <subcellularLocation>
        <location evidence="1">Membrane</location>
        <topology evidence="1">Single-pass membrane protein</topology>
    </subcellularLocation>
</comment>
<dbReference type="Pfam" id="PF13947">
    <property type="entry name" value="GUB_WAK_bind"/>
    <property type="match status" value="1"/>
</dbReference>
<dbReference type="GO" id="GO:0016020">
    <property type="term" value="C:membrane"/>
    <property type="evidence" value="ECO:0007669"/>
    <property type="project" value="UniProtKB-SubCell"/>
</dbReference>
<dbReference type="EMBL" id="CAWUPB010000027">
    <property type="protein sequence ID" value="CAK7322573.1"/>
    <property type="molecule type" value="Genomic_DNA"/>
</dbReference>
<evidence type="ECO:0000313" key="4">
    <source>
        <dbReference type="EMBL" id="CAK7322573.1"/>
    </source>
</evidence>
<name>A0AAV1QM07_9ROSI</name>
<evidence type="ECO:0000256" key="1">
    <source>
        <dbReference type="ARBA" id="ARBA00004167"/>
    </source>
</evidence>
<comment type="caution">
    <text evidence="4">The sequence shown here is derived from an EMBL/GenBank/DDBJ whole genome shotgun (WGS) entry which is preliminary data.</text>
</comment>
<dbReference type="Proteomes" id="UP001314170">
    <property type="component" value="Unassembled WGS sequence"/>
</dbReference>
<feature type="domain" description="Wall-associated receptor kinase galacturonan-binding" evidence="3">
    <location>
        <begin position="2"/>
        <end position="56"/>
    </location>
</feature>
<evidence type="ECO:0000259" key="3">
    <source>
        <dbReference type="Pfam" id="PF13947"/>
    </source>
</evidence>
<dbReference type="PANTHER" id="PTHR33138:SF30">
    <property type="entry name" value="LEAF RUST 10 DISEASE-RESISTANCE LOCUS RECEPTOR-LIKE PROTEIN KINASE-LIKE 2.7"/>
    <property type="match status" value="1"/>
</dbReference>
<protein>
    <recommendedName>
        <fullName evidence="3">Wall-associated receptor kinase galacturonan-binding domain-containing protein</fullName>
    </recommendedName>
</protein>
<keyword evidence="2" id="KW-0732">Signal</keyword>
<keyword evidence="5" id="KW-1185">Reference proteome</keyword>
<reference evidence="4 5" key="1">
    <citation type="submission" date="2024-01" db="EMBL/GenBank/DDBJ databases">
        <authorList>
            <person name="Waweru B."/>
        </authorList>
    </citation>
    <scope>NUCLEOTIDE SEQUENCE [LARGE SCALE GENOMIC DNA]</scope>
</reference>
<dbReference type="GO" id="GO:0030247">
    <property type="term" value="F:polysaccharide binding"/>
    <property type="evidence" value="ECO:0007669"/>
    <property type="project" value="InterPro"/>
</dbReference>
<dbReference type="InterPro" id="IPR025287">
    <property type="entry name" value="WAK_GUB"/>
</dbReference>
<dbReference type="PANTHER" id="PTHR33138">
    <property type="entry name" value="OS01G0690200 PROTEIN"/>
    <property type="match status" value="1"/>
</dbReference>